<dbReference type="Pfam" id="PF00583">
    <property type="entry name" value="Acetyltransf_1"/>
    <property type="match status" value="1"/>
</dbReference>
<sequence length="168" mass="19564">MVLIHYIPQQSRSIMIIKKGDFSDPQVQDLIRIHLHSMHQNTPIEHSFALDFSSLQKDPIRFYTLWRDDQLLGCGAIQELTPYHAELKSMRTHPKHLRQGVATHLLDYLLKTAKHSNYEKVSLETGKDSHFDAAINLYKKFGFVEGEAFAEYTESEYSQFFHLNLSNQ</sequence>
<dbReference type="InterPro" id="IPR016181">
    <property type="entry name" value="Acyl_CoA_acyltransferase"/>
</dbReference>
<dbReference type="AlphaFoldDB" id="D4XT87"/>
<evidence type="ECO:0000256" key="2">
    <source>
        <dbReference type="ARBA" id="ARBA00023315"/>
    </source>
</evidence>
<keyword evidence="1 4" id="KW-0808">Transferase</keyword>
<dbReference type="PROSITE" id="PS51186">
    <property type="entry name" value="GNAT"/>
    <property type="match status" value="1"/>
</dbReference>
<evidence type="ECO:0000313" key="4">
    <source>
        <dbReference type="EMBL" id="EFF81597.1"/>
    </source>
</evidence>
<dbReference type="InterPro" id="IPR050832">
    <property type="entry name" value="Bact_Acetyltransf"/>
</dbReference>
<dbReference type="InterPro" id="IPR000182">
    <property type="entry name" value="GNAT_dom"/>
</dbReference>
<gene>
    <name evidence="4" type="ORF">HMP0015_2929</name>
</gene>
<evidence type="ECO:0000259" key="3">
    <source>
        <dbReference type="PROSITE" id="PS51186"/>
    </source>
</evidence>
<reference evidence="5" key="1">
    <citation type="submission" date="2010-03" db="EMBL/GenBank/DDBJ databases">
        <title>Complete sequence of Mobiluncus curtisii ATCC 43063.</title>
        <authorList>
            <person name="Muzny D."/>
            <person name="Qin X."/>
            <person name="Deng J."/>
            <person name="Jiang H."/>
            <person name="Liu Y."/>
            <person name="Qu J."/>
            <person name="Song X.-Z."/>
            <person name="Zhang L."/>
            <person name="Thornton R."/>
            <person name="Coyle M."/>
            <person name="Francisco L."/>
            <person name="Jackson L."/>
            <person name="Javaid M."/>
            <person name="Korchina V."/>
            <person name="Kovar C."/>
            <person name="Mata R."/>
            <person name="Mathew T."/>
            <person name="Ngo R."/>
            <person name="Nguyen L."/>
            <person name="Nguyen N."/>
            <person name="Okwuonu G."/>
            <person name="Ongeri F."/>
            <person name="Pham C."/>
            <person name="Simmons D."/>
            <person name="Wilczek-Boney K."/>
            <person name="Hale W."/>
            <person name="Jakkamsetti A."/>
            <person name="Pham P."/>
            <person name="Ruth R."/>
            <person name="San Lucas F."/>
            <person name="Warren J."/>
            <person name="Zhang J."/>
            <person name="Zhao Z."/>
            <person name="Zhou C."/>
            <person name="Zhu D."/>
            <person name="Lee S."/>
            <person name="Bess C."/>
            <person name="Blankenburg K."/>
            <person name="Forbes L."/>
            <person name="Fu Q."/>
            <person name="Gubbala S."/>
            <person name="Hirani K."/>
            <person name="Jayaseelan J.C."/>
            <person name="Lara F."/>
            <person name="Munidasa M."/>
            <person name="Palculict T."/>
            <person name="Patil S."/>
            <person name="Pu L.-L."/>
            <person name="Saada N."/>
            <person name="Tang L."/>
            <person name="Weissenberger G."/>
            <person name="Zhu Y."/>
            <person name="Hemphill L."/>
            <person name="Shang Y."/>
            <person name="Youmans B."/>
            <person name="Ayvaz T."/>
            <person name="Ross M."/>
            <person name="Santibanez J."/>
            <person name="Aqrawi P."/>
            <person name="Gross S."/>
            <person name="Joshi V."/>
            <person name="Fowler G."/>
            <person name="Nazareth L."/>
            <person name="Reid J."/>
            <person name="Worley K."/>
            <person name="Petrosino J."/>
            <person name="Highlander S."/>
            <person name="Gibbs R."/>
            <person name="Gibbs R."/>
        </authorList>
    </citation>
    <scope>NUCLEOTIDE SEQUENCE [LARGE SCALE GENOMIC DNA]</scope>
    <source>
        <strain evidence="5">ATCC 19194</strain>
    </source>
</reference>
<dbReference type="Gene3D" id="3.40.630.30">
    <property type="match status" value="1"/>
</dbReference>
<organism evidence="4 5">
    <name type="scientific">Acinetobacter haemolyticus ATCC 19194</name>
    <dbReference type="NCBI Taxonomy" id="707232"/>
    <lineage>
        <taxon>Bacteria</taxon>
        <taxon>Pseudomonadati</taxon>
        <taxon>Pseudomonadota</taxon>
        <taxon>Gammaproteobacteria</taxon>
        <taxon>Moraxellales</taxon>
        <taxon>Moraxellaceae</taxon>
        <taxon>Acinetobacter</taxon>
    </lineage>
</organism>
<dbReference type="PANTHER" id="PTHR43877">
    <property type="entry name" value="AMINOALKYLPHOSPHONATE N-ACETYLTRANSFERASE-RELATED-RELATED"/>
    <property type="match status" value="1"/>
</dbReference>
<dbReference type="GO" id="GO:0016747">
    <property type="term" value="F:acyltransferase activity, transferring groups other than amino-acyl groups"/>
    <property type="evidence" value="ECO:0007669"/>
    <property type="project" value="InterPro"/>
</dbReference>
<dbReference type="SUPFAM" id="SSF55729">
    <property type="entry name" value="Acyl-CoA N-acyltransferases (Nat)"/>
    <property type="match status" value="1"/>
</dbReference>
<evidence type="ECO:0000256" key="1">
    <source>
        <dbReference type="ARBA" id="ARBA00022679"/>
    </source>
</evidence>
<feature type="domain" description="N-acetyltransferase" evidence="3">
    <location>
        <begin position="20"/>
        <end position="166"/>
    </location>
</feature>
<dbReference type="CDD" id="cd04301">
    <property type="entry name" value="NAT_SF"/>
    <property type="match status" value="1"/>
</dbReference>
<dbReference type="Proteomes" id="UP000003085">
    <property type="component" value="Unassembled WGS sequence"/>
</dbReference>
<evidence type="ECO:0000313" key="5">
    <source>
        <dbReference type="Proteomes" id="UP000003085"/>
    </source>
</evidence>
<keyword evidence="2" id="KW-0012">Acyltransferase</keyword>
<name>D4XT87_ACIHA</name>
<dbReference type="EMBL" id="ADMT01000220">
    <property type="protein sequence ID" value="EFF81597.1"/>
    <property type="molecule type" value="Genomic_DNA"/>
</dbReference>
<protein>
    <submittedName>
        <fullName evidence="4">Acetyltransferase, GNAT family</fullName>
    </submittedName>
</protein>
<accession>D4XT87</accession>
<dbReference type="PANTHER" id="PTHR43877:SF5">
    <property type="entry name" value="BLL8307 PROTEIN"/>
    <property type="match status" value="1"/>
</dbReference>
<dbReference type="HOGENOM" id="CLU_013985_11_8_6"/>
<proteinExistence type="predicted"/>
<comment type="caution">
    <text evidence="4">The sequence shown here is derived from an EMBL/GenBank/DDBJ whole genome shotgun (WGS) entry which is preliminary data.</text>
</comment>